<keyword evidence="2" id="KW-1185">Reference proteome</keyword>
<feature type="domain" description="F-box associated beta-propeller type 1" evidence="1">
    <location>
        <begin position="92"/>
        <end position="254"/>
    </location>
</feature>
<reference evidence="3" key="2">
    <citation type="submission" date="2025-08" db="UniProtKB">
        <authorList>
            <consortium name="RefSeq"/>
        </authorList>
    </citation>
    <scope>IDENTIFICATION</scope>
    <source>
        <tissue evidence="3">Leaf</tissue>
    </source>
</reference>
<dbReference type="NCBIfam" id="TIGR01640">
    <property type="entry name" value="F_box_assoc_1"/>
    <property type="match status" value="1"/>
</dbReference>
<name>A0ABM0U6F8_CAMSA</name>
<protein>
    <submittedName>
        <fullName evidence="3">F-box/kelch-repeat protein At3g06240-like</fullName>
    </submittedName>
</protein>
<evidence type="ECO:0000313" key="2">
    <source>
        <dbReference type="Proteomes" id="UP000694864"/>
    </source>
</evidence>
<dbReference type="SUPFAM" id="SSF117281">
    <property type="entry name" value="Kelch motif"/>
    <property type="match status" value="1"/>
</dbReference>
<dbReference type="InterPro" id="IPR017451">
    <property type="entry name" value="F-box-assoc_interact_dom"/>
</dbReference>
<dbReference type="InterPro" id="IPR015915">
    <property type="entry name" value="Kelch-typ_b-propeller"/>
</dbReference>
<gene>
    <name evidence="3" type="primary">LOC104720410</name>
</gene>
<dbReference type="InterPro" id="IPR050796">
    <property type="entry name" value="SCF_F-box_component"/>
</dbReference>
<evidence type="ECO:0000313" key="3">
    <source>
        <dbReference type="RefSeq" id="XP_010436617.1"/>
    </source>
</evidence>
<organism evidence="2 3">
    <name type="scientific">Camelina sativa</name>
    <name type="common">False flax</name>
    <name type="synonym">Myagrum sativum</name>
    <dbReference type="NCBI Taxonomy" id="90675"/>
    <lineage>
        <taxon>Eukaryota</taxon>
        <taxon>Viridiplantae</taxon>
        <taxon>Streptophyta</taxon>
        <taxon>Embryophyta</taxon>
        <taxon>Tracheophyta</taxon>
        <taxon>Spermatophyta</taxon>
        <taxon>Magnoliopsida</taxon>
        <taxon>eudicotyledons</taxon>
        <taxon>Gunneridae</taxon>
        <taxon>Pentapetalae</taxon>
        <taxon>rosids</taxon>
        <taxon>malvids</taxon>
        <taxon>Brassicales</taxon>
        <taxon>Brassicaceae</taxon>
        <taxon>Camelineae</taxon>
        <taxon>Camelina</taxon>
    </lineage>
</organism>
<dbReference type="RefSeq" id="XP_010436617.1">
    <property type="nucleotide sequence ID" value="XM_010438315.1"/>
</dbReference>
<dbReference type="InterPro" id="IPR006527">
    <property type="entry name" value="F-box-assoc_dom_typ1"/>
</dbReference>
<accession>A0ABM0U6F8</accession>
<proteinExistence type="predicted"/>
<dbReference type="PANTHER" id="PTHR31672">
    <property type="entry name" value="BNACNNG10540D PROTEIN"/>
    <property type="match status" value="1"/>
</dbReference>
<dbReference type="GeneID" id="104720410"/>
<sequence>MSDPTFAKKHVDHNTVRFGHHRLIISSYNNLYAVNFDSIRDGCGGIRDLTAVELDYPLKEDKVFLPKLKPNHLRIQETIERVVKLFDCSKNVDNYVYSLKTDSWRRICNMPYKEVRFTSSVELNGAIHWIPVLGGVETQNEVTAFDLNTKKLRVMSIPDLGEGCEHNYGRCIVSTLTGRLSVVHWCFKIHDVIWVMNDYGVESSWTKIRISVSLESMKPQPLCSTKNGEAVLLLDGHLVMYNSERSTSRILKISGVKSGNTYTYVESLISPNLYGYSIER</sequence>
<dbReference type="Proteomes" id="UP000694864">
    <property type="component" value="Chromosome 10"/>
</dbReference>
<dbReference type="PANTHER" id="PTHR31672:SF13">
    <property type="entry name" value="F-BOX PROTEIN CPR30-LIKE"/>
    <property type="match status" value="1"/>
</dbReference>
<reference evidence="2" key="1">
    <citation type="journal article" date="2014" name="Nat. Commun.">
        <title>The emerging biofuel crop Camelina sativa retains a highly undifferentiated hexaploid genome structure.</title>
        <authorList>
            <person name="Kagale S."/>
            <person name="Koh C."/>
            <person name="Nixon J."/>
            <person name="Bollina V."/>
            <person name="Clarke W.E."/>
            <person name="Tuteja R."/>
            <person name="Spillane C."/>
            <person name="Robinson S.J."/>
            <person name="Links M.G."/>
            <person name="Clarke C."/>
            <person name="Higgins E.E."/>
            <person name="Huebert T."/>
            <person name="Sharpe A.G."/>
            <person name="Parkin I.A."/>
        </authorList>
    </citation>
    <scope>NUCLEOTIDE SEQUENCE [LARGE SCALE GENOMIC DNA]</scope>
    <source>
        <strain evidence="2">cv. DH55</strain>
    </source>
</reference>
<dbReference type="Gene3D" id="2.120.10.80">
    <property type="entry name" value="Kelch-type beta propeller"/>
    <property type="match status" value="1"/>
</dbReference>
<dbReference type="Pfam" id="PF07734">
    <property type="entry name" value="FBA_1"/>
    <property type="match status" value="1"/>
</dbReference>
<evidence type="ECO:0000259" key="1">
    <source>
        <dbReference type="Pfam" id="PF07734"/>
    </source>
</evidence>